<dbReference type="PROSITE" id="PS00857">
    <property type="entry name" value="PREPHENATE_DEHYDR_1"/>
    <property type="match status" value="1"/>
</dbReference>
<dbReference type="SUPFAM" id="SSF53850">
    <property type="entry name" value="Periplasmic binding protein-like II"/>
    <property type="match status" value="1"/>
</dbReference>
<comment type="pathway">
    <text evidence="1">Amino-acid biosynthesis; L-phenylalanine biosynthesis; phenylpyruvate from prephenate: step 1/1.</text>
</comment>
<feature type="domain" description="Prephenate dehydratase" evidence="9">
    <location>
        <begin position="63"/>
        <end position="238"/>
    </location>
</feature>
<dbReference type="GO" id="GO:0005737">
    <property type="term" value="C:cytoplasm"/>
    <property type="evidence" value="ECO:0007669"/>
    <property type="project" value="TreeGrafter"/>
</dbReference>
<dbReference type="InterPro" id="IPR001086">
    <property type="entry name" value="Preph_deHydtase"/>
</dbReference>
<evidence type="ECO:0000256" key="4">
    <source>
        <dbReference type="ARBA" id="ARBA00022605"/>
    </source>
</evidence>
<dbReference type="CDD" id="cd04905">
    <property type="entry name" value="ACT_CM-PDT"/>
    <property type="match status" value="1"/>
</dbReference>
<gene>
    <name evidence="11" type="primary">pheA</name>
    <name evidence="11" type="ORF">AVLFYP127_01372</name>
</gene>
<dbReference type="RefSeq" id="WP_070607348.1">
    <property type="nucleotide sequence ID" value="NZ_CACRSW010000003.1"/>
</dbReference>
<evidence type="ECO:0000256" key="6">
    <source>
        <dbReference type="ARBA" id="ARBA00023222"/>
    </source>
</evidence>
<dbReference type="InterPro" id="IPR045865">
    <property type="entry name" value="ACT-like_dom_sf"/>
</dbReference>
<dbReference type="EMBL" id="CACRSW010000003">
    <property type="protein sequence ID" value="VYS79617.1"/>
    <property type="molecule type" value="Genomic_DNA"/>
</dbReference>
<accession>A0A6N2RFB0</accession>
<organism evidence="11">
    <name type="scientific">Anaerococcus vaginalis</name>
    <dbReference type="NCBI Taxonomy" id="33037"/>
    <lineage>
        <taxon>Bacteria</taxon>
        <taxon>Bacillati</taxon>
        <taxon>Bacillota</taxon>
        <taxon>Tissierellia</taxon>
        <taxon>Tissierellales</taxon>
        <taxon>Peptoniphilaceae</taxon>
        <taxon>Anaerococcus</taxon>
    </lineage>
</organism>
<keyword evidence="6" id="KW-0584">Phenylalanine biosynthesis</keyword>
<dbReference type="Pfam" id="PF00800">
    <property type="entry name" value="PDT"/>
    <property type="match status" value="1"/>
</dbReference>
<dbReference type="CDD" id="cd13631">
    <property type="entry name" value="PBP2_Ct-PDT_like"/>
    <property type="match status" value="1"/>
</dbReference>
<keyword evidence="7" id="KW-0456">Lyase</keyword>
<dbReference type="PANTHER" id="PTHR21022:SF19">
    <property type="entry name" value="PREPHENATE DEHYDRATASE-RELATED"/>
    <property type="match status" value="1"/>
</dbReference>
<dbReference type="EC" id="4.2.1.51" evidence="2"/>
<evidence type="ECO:0000256" key="5">
    <source>
        <dbReference type="ARBA" id="ARBA00023141"/>
    </source>
</evidence>
<comment type="catalytic activity">
    <reaction evidence="8">
        <text>prephenate + H(+) = 3-phenylpyruvate + CO2 + H2O</text>
        <dbReference type="Rhea" id="RHEA:21648"/>
        <dbReference type="ChEBI" id="CHEBI:15377"/>
        <dbReference type="ChEBI" id="CHEBI:15378"/>
        <dbReference type="ChEBI" id="CHEBI:16526"/>
        <dbReference type="ChEBI" id="CHEBI:18005"/>
        <dbReference type="ChEBI" id="CHEBI:29934"/>
        <dbReference type="EC" id="4.2.1.51"/>
    </reaction>
</comment>
<dbReference type="GO" id="GO:0009094">
    <property type="term" value="P:L-phenylalanine biosynthetic process"/>
    <property type="evidence" value="ECO:0007669"/>
    <property type="project" value="UniProtKB-UniPathway"/>
</dbReference>
<evidence type="ECO:0000259" key="9">
    <source>
        <dbReference type="PROSITE" id="PS51171"/>
    </source>
</evidence>
<evidence type="ECO:0000313" key="11">
    <source>
        <dbReference type="EMBL" id="VYS79617.1"/>
    </source>
</evidence>
<dbReference type="Gene3D" id="3.40.190.10">
    <property type="entry name" value="Periplasmic binding protein-like II"/>
    <property type="match status" value="2"/>
</dbReference>
<dbReference type="InterPro" id="IPR018528">
    <property type="entry name" value="Preph_deHydtase_CS"/>
</dbReference>
<name>A0A6N2RFB0_9FIRM</name>
<feature type="domain" description="ACT" evidence="10">
    <location>
        <begin position="250"/>
        <end position="321"/>
    </location>
</feature>
<proteinExistence type="predicted"/>
<evidence type="ECO:0000256" key="2">
    <source>
        <dbReference type="ARBA" id="ARBA00013147"/>
    </source>
</evidence>
<evidence type="ECO:0000256" key="7">
    <source>
        <dbReference type="ARBA" id="ARBA00023239"/>
    </source>
</evidence>
<dbReference type="SUPFAM" id="SSF55021">
    <property type="entry name" value="ACT-like"/>
    <property type="match status" value="1"/>
</dbReference>
<dbReference type="Gene3D" id="3.30.70.260">
    <property type="match status" value="1"/>
</dbReference>
<sequence length="346" mass="40260">MNENIEKIIKNLEKENYKKEDLENLDKFVKEKYKDYMMSLCDGKFSKYLQDKFIREIFPKEGKIGVGGAKGSYADQVSLIIFPKGKINYYKKFDQILDAIDENICDFGILPLENSSFGSVKEVYNLMLERNFFIIGNYKLDINHYLLGNLDAKLSDIKTVYSHPQALGQCGKYINKHGFIQKEYYNTALASKYIKEKNDKKLGAIGSKFCAKVYKLKIIDENIQNESNNYTRFIIVSKNLKIYEKANKISVRLKAFDKPGSLINIVEKFKILGVNMTKLESSPIPGSDFEFVFYFDFEGSIKEKRIRSLLDFLYENTRDFEFMGAYIDFNKAFDKNINSIYNQNNL</sequence>
<evidence type="ECO:0000259" key="10">
    <source>
        <dbReference type="PROSITE" id="PS51671"/>
    </source>
</evidence>
<dbReference type="PROSITE" id="PS51171">
    <property type="entry name" value="PREPHENATE_DEHYDR_3"/>
    <property type="match status" value="1"/>
</dbReference>
<evidence type="ECO:0000256" key="3">
    <source>
        <dbReference type="ARBA" id="ARBA00021872"/>
    </source>
</evidence>
<dbReference type="InterPro" id="IPR002912">
    <property type="entry name" value="ACT_dom"/>
</dbReference>
<evidence type="ECO:0000256" key="8">
    <source>
        <dbReference type="ARBA" id="ARBA00047848"/>
    </source>
</evidence>
<protein>
    <recommendedName>
        <fullName evidence="3">Prephenate dehydratase</fullName>
        <ecNumber evidence="2">4.2.1.51</ecNumber>
    </recommendedName>
</protein>
<dbReference type="AlphaFoldDB" id="A0A6N2RFB0"/>
<evidence type="ECO:0000256" key="1">
    <source>
        <dbReference type="ARBA" id="ARBA00004741"/>
    </source>
</evidence>
<dbReference type="UniPathway" id="UPA00121">
    <property type="reaction ID" value="UER00345"/>
</dbReference>
<keyword evidence="5" id="KW-0057">Aromatic amino acid biosynthesis</keyword>
<dbReference type="GO" id="GO:0004664">
    <property type="term" value="F:prephenate dehydratase activity"/>
    <property type="evidence" value="ECO:0007669"/>
    <property type="project" value="UniProtKB-EC"/>
</dbReference>
<dbReference type="PROSITE" id="PS51671">
    <property type="entry name" value="ACT"/>
    <property type="match status" value="1"/>
</dbReference>
<dbReference type="PANTHER" id="PTHR21022">
    <property type="entry name" value="PREPHENATE DEHYDRATASE P PROTEIN"/>
    <property type="match status" value="1"/>
</dbReference>
<reference evidence="11" key="1">
    <citation type="submission" date="2019-11" db="EMBL/GenBank/DDBJ databases">
        <authorList>
            <person name="Feng L."/>
        </authorList>
    </citation>
    <scope>NUCLEOTIDE SEQUENCE</scope>
    <source>
        <strain evidence="11">AvaginalisLFYP127</strain>
    </source>
</reference>
<keyword evidence="4" id="KW-0028">Amino-acid biosynthesis</keyword>